<gene>
    <name evidence="2" type="ORF">MONAX_5E031076</name>
</gene>
<dbReference type="EMBL" id="CABDUW010000002">
    <property type="protein sequence ID" value="VTJ51214.1"/>
    <property type="molecule type" value="Genomic_DNA"/>
</dbReference>
<evidence type="ECO:0000313" key="3">
    <source>
        <dbReference type="Proteomes" id="UP000335636"/>
    </source>
</evidence>
<sequence>HRPRLLTTRPSQALASQDTLLCSVDLPPAFGLRAVFKTSAPTRDYGHTTHLRTLLRSGRCRSQDGRGKWKRGSGGLAGGQSCTGTCQAPSTDPPCWGTKGTDPLGLAAC</sequence>
<reference evidence="2" key="1">
    <citation type="submission" date="2019-04" db="EMBL/GenBank/DDBJ databases">
        <authorList>
            <person name="Alioto T."/>
            <person name="Alioto T."/>
        </authorList>
    </citation>
    <scope>NUCLEOTIDE SEQUENCE [LARGE SCALE GENOMIC DNA]</scope>
</reference>
<evidence type="ECO:0000256" key="1">
    <source>
        <dbReference type="SAM" id="MobiDB-lite"/>
    </source>
</evidence>
<comment type="caution">
    <text evidence="2">The sequence shown here is derived from an EMBL/GenBank/DDBJ whole genome shotgun (WGS) entry which is preliminary data.</text>
</comment>
<feature type="region of interest" description="Disordered" evidence="1">
    <location>
        <begin position="62"/>
        <end position="94"/>
    </location>
</feature>
<organism evidence="2 3">
    <name type="scientific">Marmota monax</name>
    <name type="common">Woodchuck</name>
    <dbReference type="NCBI Taxonomy" id="9995"/>
    <lineage>
        <taxon>Eukaryota</taxon>
        <taxon>Metazoa</taxon>
        <taxon>Chordata</taxon>
        <taxon>Craniata</taxon>
        <taxon>Vertebrata</taxon>
        <taxon>Euteleostomi</taxon>
        <taxon>Mammalia</taxon>
        <taxon>Eutheria</taxon>
        <taxon>Euarchontoglires</taxon>
        <taxon>Glires</taxon>
        <taxon>Rodentia</taxon>
        <taxon>Sciuromorpha</taxon>
        <taxon>Sciuridae</taxon>
        <taxon>Xerinae</taxon>
        <taxon>Marmotini</taxon>
        <taxon>Marmota</taxon>
    </lineage>
</organism>
<accession>A0A5E4A2D2</accession>
<feature type="compositionally biased region" description="Polar residues" evidence="1">
    <location>
        <begin position="80"/>
        <end position="90"/>
    </location>
</feature>
<evidence type="ECO:0000313" key="2">
    <source>
        <dbReference type="EMBL" id="VTJ51214.1"/>
    </source>
</evidence>
<protein>
    <submittedName>
        <fullName evidence="2">Uncharacterized protein</fullName>
    </submittedName>
</protein>
<dbReference type="Proteomes" id="UP000335636">
    <property type="component" value="Unassembled WGS sequence"/>
</dbReference>
<feature type="non-terminal residue" evidence="2">
    <location>
        <position position="1"/>
    </location>
</feature>
<keyword evidence="3" id="KW-1185">Reference proteome</keyword>
<dbReference type="AlphaFoldDB" id="A0A5E4A2D2"/>
<proteinExistence type="predicted"/>
<name>A0A5E4A2D2_MARMO</name>